<organism evidence="2 3">
    <name type="scientific">Candidatus Anaerostipes excrementavium</name>
    <dbReference type="NCBI Taxonomy" id="2838463"/>
    <lineage>
        <taxon>Bacteria</taxon>
        <taxon>Bacillati</taxon>
        <taxon>Bacillota</taxon>
        <taxon>Clostridia</taxon>
        <taxon>Lachnospirales</taxon>
        <taxon>Lachnospiraceae</taxon>
        <taxon>Anaerostipes</taxon>
    </lineage>
</organism>
<dbReference type="AlphaFoldDB" id="A0A9D2B9G1"/>
<evidence type="ECO:0000313" key="3">
    <source>
        <dbReference type="Proteomes" id="UP000886721"/>
    </source>
</evidence>
<dbReference type="InterPro" id="IPR006852">
    <property type="entry name" value="TOD1_MUCI70"/>
</dbReference>
<reference evidence="2" key="2">
    <citation type="submission" date="2021-04" db="EMBL/GenBank/DDBJ databases">
        <authorList>
            <person name="Gilroy R."/>
        </authorList>
    </citation>
    <scope>NUCLEOTIDE SEQUENCE</scope>
    <source>
        <strain evidence="2">CHK191-13928</strain>
    </source>
</reference>
<comment type="caution">
    <text evidence="2">The sequence shown here is derived from an EMBL/GenBank/DDBJ whole genome shotgun (WGS) entry which is preliminary data.</text>
</comment>
<protein>
    <submittedName>
        <fullName evidence="2">DUF616 domain-containing protein</fullName>
    </submittedName>
</protein>
<dbReference type="Proteomes" id="UP000886721">
    <property type="component" value="Unassembled WGS sequence"/>
</dbReference>
<dbReference type="SUPFAM" id="SSF53448">
    <property type="entry name" value="Nucleotide-diphospho-sugar transferases"/>
    <property type="match status" value="1"/>
</dbReference>
<dbReference type="Pfam" id="PF04765">
    <property type="entry name" value="TOD1_MUCI70"/>
    <property type="match status" value="1"/>
</dbReference>
<dbReference type="InterPro" id="IPR029044">
    <property type="entry name" value="Nucleotide-diphossugar_trans"/>
</dbReference>
<feature type="domain" description="TOD1/MUCI70 glycosyltransferase-like" evidence="1">
    <location>
        <begin position="93"/>
        <end position="291"/>
    </location>
</feature>
<proteinExistence type="predicted"/>
<name>A0A9D2B9G1_9FIRM</name>
<dbReference type="EMBL" id="DXEM01000010">
    <property type="protein sequence ID" value="HIX67197.1"/>
    <property type="molecule type" value="Genomic_DNA"/>
</dbReference>
<dbReference type="PANTHER" id="PTHR12956">
    <property type="entry name" value="ALKALINE CERAMIDASE-RELATED"/>
    <property type="match status" value="1"/>
</dbReference>
<reference evidence="2" key="1">
    <citation type="journal article" date="2021" name="PeerJ">
        <title>Extensive microbial diversity within the chicken gut microbiome revealed by metagenomics and culture.</title>
        <authorList>
            <person name="Gilroy R."/>
            <person name="Ravi A."/>
            <person name="Getino M."/>
            <person name="Pursley I."/>
            <person name="Horton D.L."/>
            <person name="Alikhan N.F."/>
            <person name="Baker D."/>
            <person name="Gharbi K."/>
            <person name="Hall N."/>
            <person name="Watson M."/>
            <person name="Adriaenssens E.M."/>
            <person name="Foster-Nyarko E."/>
            <person name="Jarju S."/>
            <person name="Secka A."/>
            <person name="Antonio M."/>
            <person name="Oren A."/>
            <person name="Chaudhuri R.R."/>
            <person name="La Ragione R."/>
            <person name="Hildebrand F."/>
            <person name="Pallen M.J."/>
        </authorList>
    </citation>
    <scope>NUCLEOTIDE SEQUENCE</scope>
    <source>
        <strain evidence="2">CHK191-13928</strain>
    </source>
</reference>
<evidence type="ECO:0000259" key="1">
    <source>
        <dbReference type="Pfam" id="PF04765"/>
    </source>
</evidence>
<gene>
    <name evidence="2" type="ORF">H9735_03600</name>
</gene>
<sequence length="318" mass="37309">MLKSNLIDPALYAELMAEIKKINIDYRTIRKSKEYKIGMLIINTITLIRKGRFAELKKKYCQWFGGKPIVKSISHKRLDETFVKYDLPNPEDYFSEDRIAVYTVIFGKYDEILEPYCSPDNIDYYIITDQEFDSLKSKWEKVDISAFKSKIKNMSSSEKNRYFKINPSLVFKDYKYSIYIDGNILVVSDFTELINKIGLFDIATHTHNSRDCVYEEAKAVLAAGKEKKKNIDIQMKAYRDAGMPKKYGLMECNIIARRHTEQCSKIMWQWWEEFQKFSKRDQLSLPYVLFKNGIEVSDVATLGVNVLQNPALRWLPHN</sequence>
<dbReference type="Gene3D" id="3.90.550.10">
    <property type="entry name" value="Spore Coat Polysaccharide Biosynthesis Protein SpsA, Chain A"/>
    <property type="match status" value="1"/>
</dbReference>
<evidence type="ECO:0000313" key="2">
    <source>
        <dbReference type="EMBL" id="HIX67197.1"/>
    </source>
</evidence>
<accession>A0A9D2B9G1</accession>
<dbReference type="InterPro" id="IPR048354">
    <property type="entry name" value="TOD1_MUCI70_glycTrfase_dom"/>
</dbReference>
<dbReference type="PANTHER" id="PTHR12956:SF17">
    <property type="entry name" value="OS01G0749100 PROTEIN"/>
    <property type="match status" value="1"/>
</dbReference>